<dbReference type="GO" id="GO:0003700">
    <property type="term" value="F:DNA-binding transcription factor activity"/>
    <property type="evidence" value="ECO:0007669"/>
    <property type="project" value="InterPro"/>
</dbReference>
<dbReference type="Gene3D" id="1.10.10.60">
    <property type="entry name" value="Homeodomain-like"/>
    <property type="match status" value="1"/>
</dbReference>
<keyword evidence="2" id="KW-0238">DNA-binding</keyword>
<keyword evidence="3" id="KW-0804">Transcription</keyword>
<dbReference type="SUPFAM" id="SSF46689">
    <property type="entry name" value="Homeodomain-like"/>
    <property type="match status" value="1"/>
</dbReference>
<dbReference type="PANTHER" id="PTHR47893:SF1">
    <property type="entry name" value="REGULATORY PROTEIN PCHR"/>
    <property type="match status" value="1"/>
</dbReference>
<keyword evidence="1" id="KW-0805">Transcription regulation</keyword>
<dbReference type="InterPro" id="IPR018060">
    <property type="entry name" value="HTH_AraC"/>
</dbReference>
<sequence length="310" mass="33890">MGNALRFSTRLKACANETARQTPASDALFEGRLLGAEVSPGLYATGYDLTYLQDRAVEFEVGVSLTCGLLLEGAANPMRVPGHDPVTQIQHQPVLFGFGTTGECSVKWRCGQRCAMGGFSLRPTFFERFGETVAEDGLAALQGFFRSDFRTDRLRPSPQLSRMAAASINNAFVNEMEALFLESSTLAMVVEVGALIDGRQRAQTIPARHRRILMLACEKLDADLVCLPTTVELAREVGTNVTTLQRLFRQSLGTTILGYVQRRRLEVARMMLQERTGSVGEIGHSVGYASASAFSAAYRRHFGHSPTSEG</sequence>
<keyword evidence="6" id="KW-1185">Reference proteome</keyword>
<evidence type="ECO:0000256" key="3">
    <source>
        <dbReference type="ARBA" id="ARBA00023163"/>
    </source>
</evidence>
<dbReference type="PROSITE" id="PS00041">
    <property type="entry name" value="HTH_ARAC_FAMILY_1"/>
    <property type="match status" value="1"/>
</dbReference>
<dbReference type="AlphaFoldDB" id="K2M940"/>
<comment type="caution">
    <text evidence="5">The sequence shown here is derived from an EMBL/GenBank/DDBJ whole genome shotgun (WGS) entry which is preliminary data.</text>
</comment>
<dbReference type="PANTHER" id="PTHR47893">
    <property type="entry name" value="REGULATORY PROTEIN PCHR"/>
    <property type="match status" value="1"/>
</dbReference>
<dbReference type="SMART" id="SM00342">
    <property type="entry name" value="HTH_ARAC"/>
    <property type="match status" value="1"/>
</dbReference>
<dbReference type="GO" id="GO:0043565">
    <property type="term" value="F:sequence-specific DNA binding"/>
    <property type="evidence" value="ECO:0007669"/>
    <property type="project" value="InterPro"/>
</dbReference>
<evidence type="ECO:0000256" key="1">
    <source>
        <dbReference type="ARBA" id="ARBA00023015"/>
    </source>
</evidence>
<dbReference type="InterPro" id="IPR018062">
    <property type="entry name" value="HTH_AraC-typ_CS"/>
</dbReference>
<name>K2M940_9HYPH</name>
<gene>
    <name evidence="5" type="ORF">NA2_17444</name>
</gene>
<dbReference type="eggNOG" id="COG2207">
    <property type="taxonomic scope" value="Bacteria"/>
</dbReference>
<dbReference type="STRING" id="391937.NA2_17444"/>
<dbReference type="Proteomes" id="UP000006786">
    <property type="component" value="Unassembled WGS sequence"/>
</dbReference>
<evidence type="ECO:0000313" key="6">
    <source>
        <dbReference type="Proteomes" id="UP000006786"/>
    </source>
</evidence>
<dbReference type="PATRIC" id="fig|391937.3.peg.3585"/>
<dbReference type="Pfam" id="PF12833">
    <property type="entry name" value="HTH_18"/>
    <property type="match status" value="1"/>
</dbReference>
<proteinExistence type="predicted"/>
<organism evidence="5 6">
    <name type="scientific">Nitratireductor pacificus pht-3B</name>
    <dbReference type="NCBI Taxonomy" id="391937"/>
    <lineage>
        <taxon>Bacteria</taxon>
        <taxon>Pseudomonadati</taxon>
        <taxon>Pseudomonadota</taxon>
        <taxon>Alphaproteobacteria</taxon>
        <taxon>Hyphomicrobiales</taxon>
        <taxon>Phyllobacteriaceae</taxon>
        <taxon>Nitratireductor</taxon>
    </lineage>
</organism>
<dbReference type="InterPro" id="IPR053142">
    <property type="entry name" value="PchR_regulatory_protein"/>
</dbReference>
<accession>K2M940</accession>
<feature type="domain" description="HTH araC/xylS-type" evidence="4">
    <location>
        <begin position="210"/>
        <end position="310"/>
    </location>
</feature>
<dbReference type="PROSITE" id="PS01124">
    <property type="entry name" value="HTH_ARAC_FAMILY_2"/>
    <property type="match status" value="1"/>
</dbReference>
<evidence type="ECO:0000313" key="5">
    <source>
        <dbReference type="EMBL" id="EKF17550.1"/>
    </source>
</evidence>
<protein>
    <submittedName>
        <fullName evidence="5">AraC family transcriptional regulator</fullName>
    </submittedName>
</protein>
<dbReference type="OrthoDB" id="9806208at2"/>
<evidence type="ECO:0000256" key="2">
    <source>
        <dbReference type="ARBA" id="ARBA00023125"/>
    </source>
</evidence>
<evidence type="ECO:0000259" key="4">
    <source>
        <dbReference type="PROSITE" id="PS01124"/>
    </source>
</evidence>
<reference evidence="5 6" key="1">
    <citation type="journal article" date="2012" name="J. Bacteriol.">
        <title>Genome Sequence of Nitratireductor pacificus Type Strain pht-3B.</title>
        <authorList>
            <person name="Lai Q."/>
            <person name="Li G."/>
            <person name="Shao Z."/>
        </authorList>
    </citation>
    <scope>NUCLEOTIDE SEQUENCE [LARGE SCALE GENOMIC DNA]</scope>
    <source>
        <strain evidence="6">pht-3B</strain>
    </source>
</reference>
<dbReference type="EMBL" id="AMRM01000022">
    <property type="protein sequence ID" value="EKF17550.1"/>
    <property type="molecule type" value="Genomic_DNA"/>
</dbReference>
<dbReference type="InterPro" id="IPR009057">
    <property type="entry name" value="Homeodomain-like_sf"/>
</dbReference>